<keyword evidence="11" id="KW-0443">Lipid metabolism</keyword>
<evidence type="ECO:0000256" key="13">
    <source>
        <dbReference type="ARBA" id="ARBA00023160"/>
    </source>
</evidence>
<comment type="function">
    <text evidence="14">Carrier of the growing fatty acid chain in fatty acid biosynthesis.</text>
</comment>
<dbReference type="GO" id="GO:0000036">
    <property type="term" value="F:acyl carrier activity"/>
    <property type="evidence" value="ECO:0007669"/>
    <property type="project" value="TreeGrafter"/>
</dbReference>
<dbReference type="NCBIfam" id="NF002148">
    <property type="entry name" value="PRK00982.1-2"/>
    <property type="match status" value="1"/>
</dbReference>
<dbReference type="PANTHER" id="PTHR20863:SF28">
    <property type="entry name" value="ACYL CARRIER PROTEIN, MITOCHONDRIAL"/>
    <property type="match status" value="1"/>
</dbReference>
<gene>
    <name evidence="17" type="primary">LOC109485618</name>
</gene>
<dbReference type="PROSITE" id="PS50075">
    <property type="entry name" value="CARRIER"/>
    <property type="match status" value="1"/>
</dbReference>
<dbReference type="PANTHER" id="PTHR20863">
    <property type="entry name" value="ACYL CARRIER PROTEIN"/>
    <property type="match status" value="1"/>
</dbReference>
<evidence type="ECO:0000256" key="6">
    <source>
        <dbReference type="ARBA" id="ARBA00022553"/>
    </source>
</evidence>
<dbReference type="GO" id="GO:0045271">
    <property type="term" value="C:respiratory chain complex I"/>
    <property type="evidence" value="ECO:0007669"/>
    <property type="project" value="UniProtKB-ARBA"/>
</dbReference>
<dbReference type="FunFam" id="1.10.1200.10:FF:000008">
    <property type="entry name" value="Acyl carrier protein"/>
    <property type="match status" value="1"/>
</dbReference>
<dbReference type="InterPro" id="IPR009081">
    <property type="entry name" value="PP-bd_ACP"/>
</dbReference>
<keyword evidence="6" id="KW-0597">Phosphoprotein</keyword>
<evidence type="ECO:0000256" key="10">
    <source>
        <dbReference type="ARBA" id="ARBA00022982"/>
    </source>
</evidence>
<dbReference type="HAMAP" id="MF_01217">
    <property type="entry name" value="Acyl_carrier"/>
    <property type="match status" value="1"/>
</dbReference>
<evidence type="ECO:0000256" key="8">
    <source>
        <dbReference type="ARBA" id="ARBA00022832"/>
    </source>
</evidence>
<dbReference type="RefSeq" id="XP_019644867.1">
    <property type="nucleotide sequence ID" value="XM_019789308.1"/>
</dbReference>
<dbReference type="SUPFAM" id="SSF47336">
    <property type="entry name" value="ACP-like"/>
    <property type="match status" value="1"/>
</dbReference>
<evidence type="ECO:0000256" key="5">
    <source>
        <dbReference type="ARBA" id="ARBA00022516"/>
    </source>
</evidence>
<evidence type="ECO:0000256" key="12">
    <source>
        <dbReference type="ARBA" id="ARBA00023128"/>
    </source>
</evidence>
<dbReference type="PROSITE" id="PS00012">
    <property type="entry name" value="PHOSPHOPANTETHEINE"/>
    <property type="match status" value="1"/>
</dbReference>
<keyword evidence="10" id="KW-0249">Electron transport</keyword>
<keyword evidence="7" id="KW-0679">Respiratory chain</keyword>
<accession>A0A6P5AP54</accession>
<evidence type="ECO:0000256" key="3">
    <source>
        <dbReference type="ARBA" id="ARBA00022448"/>
    </source>
</evidence>
<dbReference type="GeneID" id="109485618"/>
<keyword evidence="8" id="KW-0276">Fatty acid metabolism</keyword>
<keyword evidence="9" id="KW-0809">Transit peptide</keyword>
<keyword evidence="5 14" id="KW-0444">Lipid biosynthesis</keyword>
<feature type="domain" description="Carrier" evidence="15">
    <location>
        <begin position="82"/>
        <end position="157"/>
    </location>
</feature>
<proteinExistence type="inferred from homology"/>
<keyword evidence="12" id="KW-0496">Mitochondrion</keyword>
<dbReference type="Pfam" id="PF00550">
    <property type="entry name" value="PP-binding"/>
    <property type="match status" value="1"/>
</dbReference>
<evidence type="ECO:0000256" key="9">
    <source>
        <dbReference type="ARBA" id="ARBA00022946"/>
    </source>
</evidence>
<dbReference type="KEGG" id="bbel:109485618"/>
<sequence length="161" mass="18196">MATMLRGIRAICGVASSQVSVLNATATRACATGICSKKFFLPLDTHQRHNFSSFSAVTKSTQKRMLLQCVRSYADLPELTIKQIKERVLLVLNLYDKINPEKLNLEAHFMNDLGLDSLDQVEIVMAMEDEFGFEIPDSDAEKLMKPQDICDYIADRQDVYE</sequence>
<dbReference type="GO" id="GO:0000035">
    <property type="term" value="F:acyl binding"/>
    <property type="evidence" value="ECO:0007669"/>
    <property type="project" value="TreeGrafter"/>
</dbReference>
<evidence type="ECO:0000256" key="14">
    <source>
        <dbReference type="RuleBase" id="RU000722"/>
    </source>
</evidence>
<evidence type="ECO:0000313" key="16">
    <source>
        <dbReference type="Proteomes" id="UP000515135"/>
    </source>
</evidence>
<dbReference type="Proteomes" id="UP000515135">
    <property type="component" value="Unplaced"/>
</dbReference>
<dbReference type="InterPro" id="IPR003231">
    <property type="entry name" value="ACP"/>
</dbReference>
<dbReference type="GO" id="GO:0031966">
    <property type="term" value="C:mitochondrial membrane"/>
    <property type="evidence" value="ECO:0007669"/>
    <property type="project" value="UniProtKB-ARBA"/>
</dbReference>
<evidence type="ECO:0000256" key="1">
    <source>
        <dbReference type="ARBA" id="ARBA00004173"/>
    </source>
</evidence>
<reference evidence="17" key="1">
    <citation type="submission" date="2025-08" db="UniProtKB">
        <authorList>
            <consortium name="RefSeq"/>
        </authorList>
    </citation>
    <scope>IDENTIFICATION</scope>
    <source>
        <tissue evidence="17">Gonad</tissue>
    </source>
</reference>
<comment type="similarity">
    <text evidence="2">Belongs to the acyl carrier protein (ACP) family.</text>
</comment>
<dbReference type="AlphaFoldDB" id="A0A6P5AP54"/>
<evidence type="ECO:0000259" key="15">
    <source>
        <dbReference type="PROSITE" id="PS50075"/>
    </source>
</evidence>
<evidence type="ECO:0000256" key="11">
    <source>
        <dbReference type="ARBA" id="ARBA00023098"/>
    </source>
</evidence>
<keyword evidence="3" id="KW-0813">Transport</keyword>
<keyword evidence="4 14" id="KW-0596">Phosphopantetheine</keyword>
<evidence type="ECO:0000256" key="4">
    <source>
        <dbReference type="ARBA" id="ARBA00022450"/>
    </source>
</evidence>
<dbReference type="InterPro" id="IPR006162">
    <property type="entry name" value="Ppantetheine_attach_site"/>
</dbReference>
<dbReference type="Gene3D" id="1.10.1200.10">
    <property type="entry name" value="ACP-like"/>
    <property type="match status" value="1"/>
</dbReference>
<evidence type="ECO:0000256" key="2">
    <source>
        <dbReference type="ARBA" id="ARBA00010930"/>
    </source>
</evidence>
<comment type="subcellular location">
    <subcellularLocation>
        <location evidence="1">Mitochondrion</location>
    </subcellularLocation>
</comment>
<dbReference type="NCBIfam" id="TIGR00517">
    <property type="entry name" value="acyl_carrier"/>
    <property type="match status" value="1"/>
</dbReference>
<evidence type="ECO:0000313" key="17">
    <source>
        <dbReference type="RefSeq" id="XP_019644867.1"/>
    </source>
</evidence>
<organism evidence="16 17">
    <name type="scientific">Branchiostoma belcheri</name>
    <name type="common">Amphioxus</name>
    <dbReference type="NCBI Taxonomy" id="7741"/>
    <lineage>
        <taxon>Eukaryota</taxon>
        <taxon>Metazoa</taxon>
        <taxon>Chordata</taxon>
        <taxon>Cephalochordata</taxon>
        <taxon>Leptocardii</taxon>
        <taxon>Amphioxiformes</taxon>
        <taxon>Branchiostomatidae</taxon>
        <taxon>Branchiostoma</taxon>
    </lineage>
</organism>
<keyword evidence="13 14" id="KW-0275">Fatty acid biosynthesis</keyword>
<evidence type="ECO:0000256" key="7">
    <source>
        <dbReference type="ARBA" id="ARBA00022660"/>
    </source>
</evidence>
<dbReference type="InterPro" id="IPR036736">
    <property type="entry name" value="ACP-like_sf"/>
</dbReference>
<name>A0A6P5AP54_BRABE</name>
<protein>
    <recommendedName>
        <fullName evidence="14">Acyl carrier protein</fullName>
    </recommendedName>
</protein>
<keyword evidence="16" id="KW-1185">Reference proteome</keyword>
<dbReference type="OrthoDB" id="448946at2759"/>